<keyword evidence="3" id="KW-1185">Reference proteome</keyword>
<proteinExistence type="predicted"/>
<reference evidence="2" key="1">
    <citation type="submission" date="2022-04" db="EMBL/GenBank/DDBJ databases">
        <title>Carnegiea gigantea Genome sequencing and assembly v2.</title>
        <authorList>
            <person name="Copetti D."/>
            <person name="Sanderson M.J."/>
            <person name="Burquez A."/>
            <person name="Wojciechowski M.F."/>
        </authorList>
    </citation>
    <scope>NUCLEOTIDE SEQUENCE</scope>
    <source>
        <strain evidence="2">SGP5-SGP5p</strain>
        <tissue evidence="2">Aerial part</tissue>
    </source>
</reference>
<name>A0A9Q1Q7G9_9CARY</name>
<evidence type="ECO:0000256" key="1">
    <source>
        <dbReference type="SAM" id="MobiDB-lite"/>
    </source>
</evidence>
<comment type="caution">
    <text evidence="2">The sequence shown here is derived from an EMBL/GenBank/DDBJ whole genome shotgun (WGS) entry which is preliminary data.</text>
</comment>
<evidence type="ECO:0000313" key="3">
    <source>
        <dbReference type="Proteomes" id="UP001153076"/>
    </source>
</evidence>
<organism evidence="2 3">
    <name type="scientific">Carnegiea gigantea</name>
    <dbReference type="NCBI Taxonomy" id="171969"/>
    <lineage>
        <taxon>Eukaryota</taxon>
        <taxon>Viridiplantae</taxon>
        <taxon>Streptophyta</taxon>
        <taxon>Embryophyta</taxon>
        <taxon>Tracheophyta</taxon>
        <taxon>Spermatophyta</taxon>
        <taxon>Magnoliopsida</taxon>
        <taxon>eudicotyledons</taxon>
        <taxon>Gunneridae</taxon>
        <taxon>Pentapetalae</taxon>
        <taxon>Caryophyllales</taxon>
        <taxon>Cactineae</taxon>
        <taxon>Cactaceae</taxon>
        <taxon>Cactoideae</taxon>
        <taxon>Echinocereeae</taxon>
        <taxon>Carnegiea</taxon>
    </lineage>
</organism>
<dbReference type="AlphaFoldDB" id="A0A9Q1Q7G9"/>
<accession>A0A9Q1Q7G9</accession>
<dbReference type="PANTHER" id="PTHR33972:SF2">
    <property type="entry name" value="OS04G0606700 PROTEIN"/>
    <property type="match status" value="1"/>
</dbReference>
<feature type="region of interest" description="Disordered" evidence="1">
    <location>
        <begin position="135"/>
        <end position="155"/>
    </location>
</feature>
<sequence length="155" mass="17386">MARSLAQTLTRLTPINPSSTVRFFNFRHRSGTAERFAGKELEESEVDMEKVAMKNLEDAIHRIVVKRSEPGWLLFAPGASYWVPPKSKSRGFAEVIGKLAENPTPVKVVKTEQALSRAHNRGWPSSAYYFKGVSHSPLEGETTPKHTFQSEEEEG</sequence>
<dbReference type="OrthoDB" id="1095098at2759"/>
<dbReference type="PANTHER" id="PTHR33972">
    <property type="entry name" value="EXPRESSED PROTEIN"/>
    <property type="match status" value="1"/>
</dbReference>
<dbReference type="EMBL" id="JAKOGI010000664">
    <property type="protein sequence ID" value="KAJ8431743.1"/>
    <property type="molecule type" value="Genomic_DNA"/>
</dbReference>
<protein>
    <submittedName>
        <fullName evidence="2">Uncharacterized protein</fullName>
    </submittedName>
</protein>
<evidence type="ECO:0000313" key="2">
    <source>
        <dbReference type="EMBL" id="KAJ8431743.1"/>
    </source>
</evidence>
<gene>
    <name evidence="2" type="ORF">Cgig2_028960</name>
</gene>
<dbReference type="Proteomes" id="UP001153076">
    <property type="component" value="Unassembled WGS sequence"/>
</dbReference>